<accession>A0A965ZBT8</accession>
<keyword evidence="1" id="KW-1133">Transmembrane helix</keyword>
<proteinExistence type="predicted"/>
<evidence type="ECO:0000313" key="4">
    <source>
        <dbReference type="Proteomes" id="UP000638732"/>
    </source>
</evidence>
<dbReference type="Pfam" id="PF01757">
    <property type="entry name" value="Acyl_transf_3"/>
    <property type="match status" value="1"/>
</dbReference>
<feature type="transmembrane region" description="Helical" evidence="1">
    <location>
        <begin position="300"/>
        <end position="319"/>
    </location>
</feature>
<sequence>MLKSGVIRFILATLVILYHVSGSVFVGTMAVYCFFILSGYWVTYMYEAKYLKGRYPIKTFYSSRILRIFPVYILLSILSFWMIYIYSPEKFEAISTLNTTAKICFFLSNLFILGYNQLTIKPIVPAWSLDIELQFYLLLPILIFFVQKKNVRIALLCISTIITIILSVFYPQSVLARSVLIYLSYFLTGIYLYKEKVKFSFRVELLFNILLISILIIHFSLYNSHIYSAIKSVPNYEMYFNELLGLLAIPVLCNSTYNKSDRLDRWLGDISYVLYLLHWVLLIPYNFYVKDLSKVQRLPILMIFLVATYSFSYVIFRFYDKPIDLLRRKWLEENKISKSELP</sequence>
<dbReference type="Proteomes" id="UP000638732">
    <property type="component" value="Unassembled WGS sequence"/>
</dbReference>
<dbReference type="GO" id="GO:0016020">
    <property type="term" value="C:membrane"/>
    <property type="evidence" value="ECO:0007669"/>
    <property type="project" value="TreeGrafter"/>
</dbReference>
<dbReference type="RefSeq" id="WP_166583859.1">
    <property type="nucleotide sequence ID" value="NZ_WWEO01000027.1"/>
</dbReference>
<dbReference type="GO" id="GO:0016747">
    <property type="term" value="F:acyltransferase activity, transferring groups other than amino-acyl groups"/>
    <property type="evidence" value="ECO:0007669"/>
    <property type="project" value="InterPro"/>
</dbReference>
<feature type="transmembrane region" description="Helical" evidence="1">
    <location>
        <begin position="176"/>
        <end position="193"/>
    </location>
</feature>
<feature type="transmembrane region" description="Helical" evidence="1">
    <location>
        <begin position="153"/>
        <end position="170"/>
    </location>
</feature>
<keyword evidence="1" id="KW-0472">Membrane</keyword>
<dbReference type="PANTHER" id="PTHR23028">
    <property type="entry name" value="ACETYLTRANSFERASE"/>
    <property type="match status" value="1"/>
</dbReference>
<evidence type="ECO:0000313" key="3">
    <source>
        <dbReference type="EMBL" id="NCD67820.1"/>
    </source>
</evidence>
<feature type="transmembrane region" description="Helical" evidence="1">
    <location>
        <begin position="9"/>
        <end position="42"/>
    </location>
</feature>
<keyword evidence="3" id="KW-0012">Acyltransferase</keyword>
<keyword evidence="4" id="KW-1185">Reference proteome</keyword>
<name>A0A965ZBT8_9SPHI</name>
<evidence type="ECO:0000259" key="2">
    <source>
        <dbReference type="Pfam" id="PF01757"/>
    </source>
</evidence>
<dbReference type="EMBL" id="WWEO01000027">
    <property type="protein sequence ID" value="NCD67820.1"/>
    <property type="molecule type" value="Genomic_DNA"/>
</dbReference>
<dbReference type="AlphaFoldDB" id="A0A965ZBT8"/>
<reference evidence="3" key="1">
    <citation type="submission" date="2020-01" db="EMBL/GenBank/DDBJ databases">
        <authorList>
            <person name="Seo Y.L."/>
        </authorList>
    </citation>
    <scope>NUCLEOTIDE SEQUENCE</scope>
    <source>
        <strain evidence="3">R11</strain>
    </source>
</reference>
<feature type="transmembrane region" description="Helical" evidence="1">
    <location>
        <begin position="65"/>
        <end position="87"/>
    </location>
</feature>
<dbReference type="InterPro" id="IPR002656">
    <property type="entry name" value="Acyl_transf_3_dom"/>
</dbReference>
<evidence type="ECO:0000256" key="1">
    <source>
        <dbReference type="SAM" id="Phobius"/>
    </source>
</evidence>
<comment type="caution">
    <text evidence="3">The sequence shown here is derived from an EMBL/GenBank/DDBJ whole genome shotgun (WGS) entry which is preliminary data.</text>
</comment>
<keyword evidence="3" id="KW-0808">Transferase</keyword>
<feature type="domain" description="Acyltransferase 3" evidence="2">
    <location>
        <begin position="6"/>
        <end position="316"/>
    </location>
</feature>
<protein>
    <submittedName>
        <fullName evidence="3">Acyltransferase family protein</fullName>
    </submittedName>
</protein>
<reference evidence="3" key="2">
    <citation type="submission" date="2020-10" db="EMBL/GenBank/DDBJ databases">
        <title>Mucilaginibacter sp. nov., isolated from soil.</title>
        <authorList>
            <person name="Jeon C.O."/>
        </authorList>
    </citation>
    <scope>NUCLEOTIDE SEQUENCE</scope>
    <source>
        <strain evidence="3">R11</strain>
    </source>
</reference>
<organism evidence="3 4">
    <name type="scientific">Mucilaginibacter agri</name>
    <dbReference type="NCBI Taxonomy" id="2695265"/>
    <lineage>
        <taxon>Bacteria</taxon>
        <taxon>Pseudomonadati</taxon>
        <taxon>Bacteroidota</taxon>
        <taxon>Sphingobacteriia</taxon>
        <taxon>Sphingobacteriales</taxon>
        <taxon>Sphingobacteriaceae</taxon>
        <taxon>Mucilaginibacter</taxon>
    </lineage>
</organism>
<dbReference type="PANTHER" id="PTHR23028:SF53">
    <property type="entry name" value="ACYL_TRANSF_3 DOMAIN-CONTAINING PROTEIN"/>
    <property type="match status" value="1"/>
</dbReference>
<gene>
    <name evidence="3" type="ORF">GSY63_00455</name>
</gene>
<feature type="transmembrane region" description="Helical" evidence="1">
    <location>
        <begin position="238"/>
        <end position="257"/>
    </location>
</feature>
<dbReference type="GO" id="GO:0000271">
    <property type="term" value="P:polysaccharide biosynthetic process"/>
    <property type="evidence" value="ECO:0007669"/>
    <property type="project" value="TreeGrafter"/>
</dbReference>
<dbReference type="InterPro" id="IPR050879">
    <property type="entry name" value="Acyltransferase_3"/>
</dbReference>
<feature type="transmembrane region" description="Helical" evidence="1">
    <location>
        <begin position="269"/>
        <end position="288"/>
    </location>
</feature>
<keyword evidence="1" id="KW-0812">Transmembrane</keyword>
<feature type="transmembrane region" description="Helical" evidence="1">
    <location>
        <begin position="205"/>
        <end position="226"/>
    </location>
</feature>
<feature type="transmembrane region" description="Helical" evidence="1">
    <location>
        <begin position="124"/>
        <end position="146"/>
    </location>
</feature>